<evidence type="ECO:0000313" key="2">
    <source>
        <dbReference type="Proteomes" id="UP000221405"/>
    </source>
</evidence>
<name>A0A1W6JJ01_9CAUD</name>
<evidence type="ECO:0000313" key="1">
    <source>
        <dbReference type="EMBL" id="ARM66203.1"/>
    </source>
</evidence>
<dbReference type="Proteomes" id="UP000221405">
    <property type="component" value="Segment"/>
</dbReference>
<keyword evidence="2" id="KW-1185">Reference proteome</keyword>
<gene>
    <name evidence="1" type="ORF">AM1_076</name>
</gene>
<proteinExistence type="predicted"/>
<protein>
    <submittedName>
        <fullName evidence="1">Uncharacterized protein</fullName>
    </submittedName>
</protein>
<dbReference type="EMBL" id="KY554768">
    <property type="protein sequence ID" value="ARM66203.1"/>
    <property type="molecule type" value="Genomic_DNA"/>
</dbReference>
<sequence length="59" mass="7074">MESKLDTIYNFIFKEKAPNDWSDSLKLLMINSYLESEIKIEQELDKTRSELWKTNAFNN</sequence>
<accession>A0A1W6JJ01</accession>
<organism evidence="1 2">
    <name type="scientific">Lactococcus phage AM1</name>
    <dbReference type="NCBI Taxonomy" id="1965467"/>
    <lineage>
        <taxon>Viruses</taxon>
        <taxon>Duplodnaviria</taxon>
        <taxon>Heunggongvirae</taxon>
        <taxon>Uroviricota</taxon>
        <taxon>Caudoviricetes</taxon>
        <taxon>Audreyjarvisvirus</taxon>
        <taxon>Audreyjarvisvirus AM1</taxon>
    </lineage>
</organism>
<reference evidence="1 2" key="1">
    <citation type="journal article" date="2017" name="Viruses">
        <title>Phage Biodiversity in Artisanal Cheese Wheys Reflects the Complexity of the Fermentation Process.</title>
        <authorList>
            <person name="Mahony J."/>
            <person name="Moscarelli A."/>
            <person name="Kelleher P."/>
            <person name="Lugli G.A."/>
            <person name="Ventura M."/>
            <person name="Settanni L."/>
            <person name="van Sinderen D."/>
        </authorList>
    </citation>
    <scope>NUCLEOTIDE SEQUENCE [LARGE SCALE GENOMIC DNA]</scope>
</reference>